<dbReference type="NCBIfam" id="TIGR04274">
    <property type="entry name" value="hypoxanDNAglyco"/>
    <property type="match status" value="1"/>
</dbReference>
<sequence length="163" mass="18468">MLIYSFPSVSETNARILILGTIPGVASLMAKEYYGNARNHFWKLMFTIFEASFSNDYATKKALLLQNKVALWDVLQACKREGSLDSAIEQEVPNDFNDFLEKHPEITHIFFNGQKAAAYFKKYVKTTKAYHLQVLPSTSPANAGKGFEAKLTEWKGIRIPLEL</sequence>
<dbReference type="GO" id="GO:0033958">
    <property type="term" value="F:DNA-deoxyinosine glycosylase activity"/>
    <property type="evidence" value="ECO:0007669"/>
    <property type="project" value="UniProtKB-EC"/>
</dbReference>
<dbReference type="AlphaFoldDB" id="A0A4S3ZQS0"/>
<protein>
    <submittedName>
        <fullName evidence="2">DNA-deoxyinosine glycosylase</fullName>
        <ecNumber evidence="2">3.2.2.15</ecNumber>
    </submittedName>
</protein>
<evidence type="ECO:0000313" key="2">
    <source>
        <dbReference type="EMBL" id="THF47904.1"/>
    </source>
</evidence>
<comment type="caution">
    <text evidence="2">The sequence shown here is derived from an EMBL/GenBank/DDBJ whole genome shotgun (WGS) entry which is preliminary data.</text>
</comment>
<dbReference type="Proteomes" id="UP000307507">
    <property type="component" value="Unassembled WGS sequence"/>
</dbReference>
<evidence type="ECO:0000313" key="3">
    <source>
        <dbReference type="Proteomes" id="UP000307507"/>
    </source>
</evidence>
<dbReference type="InterPro" id="IPR026353">
    <property type="entry name" value="Hypoxan-DNA_Glyclase"/>
</dbReference>
<dbReference type="SUPFAM" id="SSF52141">
    <property type="entry name" value="Uracil-DNA glycosylase-like"/>
    <property type="match status" value="1"/>
</dbReference>
<dbReference type="OrthoDB" id="9799921at2"/>
<dbReference type="CDD" id="cd10032">
    <property type="entry name" value="UDG-F6_HDG"/>
    <property type="match status" value="1"/>
</dbReference>
<dbReference type="SMART" id="SM00986">
    <property type="entry name" value="UDG"/>
    <property type="match status" value="1"/>
</dbReference>
<feature type="domain" description="Uracil-DNA glycosylase-like" evidence="1">
    <location>
        <begin position="7"/>
        <end position="158"/>
    </location>
</feature>
<gene>
    <name evidence="2" type="ORF">E6C50_15845</name>
</gene>
<keyword evidence="2" id="KW-0378">Hydrolase</keyword>
<dbReference type="SMART" id="SM00987">
    <property type="entry name" value="UreE_C"/>
    <property type="match status" value="1"/>
</dbReference>
<keyword evidence="2" id="KW-0326">Glycosidase</keyword>
<evidence type="ECO:0000259" key="1">
    <source>
        <dbReference type="SMART" id="SM00986"/>
    </source>
</evidence>
<name>A0A4S3ZQS0_9FLAO</name>
<dbReference type="Pfam" id="PF03167">
    <property type="entry name" value="UDG"/>
    <property type="match status" value="1"/>
</dbReference>
<dbReference type="EMBL" id="SSNZ01000010">
    <property type="protein sequence ID" value="THF47904.1"/>
    <property type="molecule type" value="Genomic_DNA"/>
</dbReference>
<dbReference type="InterPro" id="IPR005122">
    <property type="entry name" value="Uracil-DNA_glycosylase-like"/>
</dbReference>
<proteinExistence type="predicted"/>
<dbReference type="Gene3D" id="3.40.470.10">
    <property type="entry name" value="Uracil-DNA glycosylase-like domain"/>
    <property type="match status" value="1"/>
</dbReference>
<dbReference type="InterPro" id="IPR036895">
    <property type="entry name" value="Uracil-DNA_glycosylase-like_sf"/>
</dbReference>
<accession>A0A4S3ZQS0</accession>
<reference evidence="2 3" key="1">
    <citation type="submission" date="2019-04" db="EMBL/GenBank/DDBJ databases">
        <title>Flavobacterium sp. nov. isolated from construction timber.</title>
        <authorList>
            <person name="Lin S.-Y."/>
            <person name="Chang C.-T."/>
            <person name="Young C.-C."/>
        </authorList>
    </citation>
    <scope>NUCLEOTIDE SEQUENCE [LARGE SCALE GENOMIC DNA]</scope>
    <source>
        <strain evidence="2 3">CC-CTC003</strain>
    </source>
</reference>
<dbReference type="EC" id="3.2.2.15" evidence="2"/>
<organism evidence="2 3">
    <name type="scientific">Flavobacterium supellecticarium</name>
    <dbReference type="NCBI Taxonomy" id="2565924"/>
    <lineage>
        <taxon>Bacteria</taxon>
        <taxon>Pseudomonadati</taxon>
        <taxon>Bacteroidota</taxon>
        <taxon>Flavobacteriia</taxon>
        <taxon>Flavobacteriales</taxon>
        <taxon>Flavobacteriaceae</taxon>
        <taxon>Flavobacterium</taxon>
    </lineage>
</organism>
<keyword evidence="3" id="KW-1185">Reference proteome</keyword>
<dbReference type="RefSeq" id="WP_136404218.1">
    <property type="nucleotide sequence ID" value="NZ_SSNZ01000010.1"/>
</dbReference>